<dbReference type="PANTHER" id="PTHR43877">
    <property type="entry name" value="AMINOALKYLPHOSPHONATE N-ACETYLTRANSFERASE-RELATED-RELATED"/>
    <property type="match status" value="1"/>
</dbReference>
<protein>
    <submittedName>
        <fullName evidence="4">Acetyltransferase (GNAT) family protein</fullName>
    </submittedName>
</protein>
<evidence type="ECO:0000259" key="3">
    <source>
        <dbReference type="PROSITE" id="PS51186"/>
    </source>
</evidence>
<proteinExistence type="predicted"/>
<dbReference type="PROSITE" id="PS51186">
    <property type="entry name" value="GNAT"/>
    <property type="match status" value="1"/>
</dbReference>
<sequence length="166" mass="18237">MQLRLLAFDHPDSLTLTAAVQREYVVRYGEEDVTPVEPAQFAPPNGLFAVGYLDDRPVACGGWRRVAEAEDGVGPDDAELKRMFVLPDARGRGLARSLLVYLEVSARDAGCHRMVLETGTEQPEAMALYRSEGYEPIPNFGTYREHPLSRCFAKSLLDVAGLPAVG</sequence>
<accession>A0ABT1JIR4</accession>
<keyword evidence="2" id="KW-0012">Acyltransferase</keyword>
<dbReference type="EMBL" id="AUBJ02000001">
    <property type="protein sequence ID" value="MCP2332041.1"/>
    <property type="molecule type" value="Genomic_DNA"/>
</dbReference>
<dbReference type="SUPFAM" id="SSF55729">
    <property type="entry name" value="Acyl-CoA N-acyltransferases (Nat)"/>
    <property type="match status" value="1"/>
</dbReference>
<keyword evidence="1" id="KW-0808">Transferase</keyword>
<dbReference type="PANTHER" id="PTHR43877:SF2">
    <property type="entry name" value="AMINOALKYLPHOSPHONATE N-ACETYLTRANSFERASE-RELATED"/>
    <property type="match status" value="1"/>
</dbReference>
<feature type="domain" description="N-acetyltransferase" evidence="3">
    <location>
        <begin position="1"/>
        <end position="158"/>
    </location>
</feature>
<evidence type="ECO:0000256" key="1">
    <source>
        <dbReference type="ARBA" id="ARBA00022679"/>
    </source>
</evidence>
<evidence type="ECO:0000313" key="4">
    <source>
        <dbReference type="EMBL" id="MCP2332041.1"/>
    </source>
</evidence>
<comment type="caution">
    <text evidence="4">The sequence shown here is derived from an EMBL/GenBank/DDBJ whole genome shotgun (WGS) entry which is preliminary data.</text>
</comment>
<dbReference type="Proteomes" id="UP000791080">
    <property type="component" value="Unassembled WGS sequence"/>
</dbReference>
<dbReference type="Pfam" id="PF00583">
    <property type="entry name" value="Acetyltransf_1"/>
    <property type="match status" value="1"/>
</dbReference>
<keyword evidence="5" id="KW-1185">Reference proteome</keyword>
<dbReference type="Gene3D" id="3.40.630.30">
    <property type="match status" value="1"/>
</dbReference>
<dbReference type="RefSeq" id="WP_026417123.1">
    <property type="nucleotide sequence ID" value="NZ_AUBJ02000001.1"/>
</dbReference>
<reference evidence="4 5" key="1">
    <citation type="submission" date="2022-06" db="EMBL/GenBank/DDBJ databases">
        <title>Genomic Encyclopedia of Type Strains, Phase I: the one thousand microbial genomes (KMG-I) project.</title>
        <authorList>
            <person name="Kyrpides N."/>
        </authorList>
    </citation>
    <scope>NUCLEOTIDE SEQUENCE [LARGE SCALE GENOMIC DNA]</scope>
    <source>
        <strain evidence="4 5">DSM 43889</strain>
    </source>
</reference>
<dbReference type="InterPro" id="IPR016181">
    <property type="entry name" value="Acyl_CoA_acyltransferase"/>
</dbReference>
<gene>
    <name evidence="4" type="ORF">G443_002311</name>
</gene>
<dbReference type="CDD" id="cd04301">
    <property type="entry name" value="NAT_SF"/>
    <property type="match status" value="1"/>
</dbReference>
<evidence type="ECO:0000313" key="5">
    <source>
        <dbReference type="Proteomes" id="UP000791080"/>
    </source>
</evidence>
<dbReference type="InterPro" id="IPR050832">
    <property type="entry name" value="Bact_Acetyltransf"/>
</dbReference>
<evidence type="ECO:0000256" key="2">
    <source>
        <dbReference type="ARBA" id="ARBA00023315"/>
    </source>
</evidence>
<organism evidence="4 5">
    <name type="scientific">Actinoalloteichus caeruleus DSM 43889</name>
    <dbReference type="NCBI Taxonomy" id="1120930"/>
    <lineage>
        <taxon>Bacteria</taxon>
        <taxon>Bacillati</taxon>
        <taxon>Actinomycetota</taxon>
        <taxon>Actinomycetes</taxon>
        <taxon>Pseudonocardiales</taxon>
        <taxon>Pseudonocardiaceae</taxon>
        <taxon>Actinoalloteichus</taxon>
        <taxon>Actinoalloteichus cyanogriseus</taxon>
    </lineage>
</organism>
<dbReference type="InterPro" id="IPR000182">
    <property type="entry name" value="GNAT_dom"/>
</dbReference>
<name>A0ABT1JIR4_ACTCY</name>